<organism evidence="1 2">
    <name type="scientific">Candidatus Scalindua arabica</name>
    <dbReference type="NCBI Taxonomy" id="1127984"/>
    <lineage>
        <taxon>Bacteria</taxon>
        <taxon>Pseudomonadati</taxon>
        <taxon>Planctomycetota</taxon>
        <taxon>Candidatus Brocadiia</taxon>
        <taxon>Candidatus Brocadiales</taxon>
        <taxon>Candidatus Scalinduaceae</taxon>
        <taxon>Candidatus Scalindua</taxon>
    </lineage>
</organism>
<dbReference type="CDD" id="cd02440">
    <property type="entry name" value="AdoMet_MTases"/>
    <property type="match status" value="1"/>
</dbReference>
<reference evidence="1" key="1">
    <citation type="journal article" date="2021" name="ISME J.">
        <title>Fine-scale metabolic discontinuity in a stratified prokaryote microbiome of a Red Sea deep halocline.</title>
        <authorList>
            <person name="Michoud G."/>
            <person name="Ngugi D.K."/>
            <person name="Barozzi A."/>
            <person name="Merlino G."/>
            <person name="Calleja M.L."/>
            <person name="Delgado-Huertas A."/>
            <person name="Moran X.A.G."/>
            <person name="Daffonchio D."/>
        </authorList>
    </citation>
    <scope>NUCLEOTIDE SEQUENCE</scope>
    <source>
        <strain evidence="1">SuakinDeep_MAG55_1</strain>
    </source>
</reference>
<dbReference type="AlphaFoldDB" id="A0A941W3B9"/>
<dbReference type="Pfam" id="PF13489">
    <property type="entry name" value="Methyltransf_23"/>
    <property type="match status" value="1"/>
</dbReference>
<keyword evidence="1" id="KW-0489">Methyltransferase</keyword>
<dbReference type="Gene3D" id="3.40.50.150">
    <property type="entry name" value="Vaccinia Virus protein VP39"/>
    <property type="match status" value="1"/>
</dbReference>
<name>A0A941W3B9_9BACT</name>
<evidence type="ECO:0000313" key="2">
    <source>
        <dbReference type="Proteomes" id="UP000722750"/>
    </source>
</evidence>
<evidence type="ECO:0000313" key="1">
    <source>
        <dbReference type="EMBL" id="MBS1258710.1"/>
    </source>
</evidence>
<protein>
    <submittedName>
        <fullName evidence="1">tRNA 5-carboxymethoxyuridine methyltransferase</fullName>
    </submittedName>
</protein>
<dbReference type="InterPro" id="IPR029063">
    <property type="entry name" value="SAM-dependent_MTases_sf"/>
</dbReference>
<comment type="caution">
    <text evidence="1">The sequence shown here is derived from an EMBL/GenBank/DDBJ whole genome shotgun (WGS) entry which is preliminary data.</text>
</comment>
<dbReference type="Proteomes" id="UP000722750">
    <property type="component" value="Unassembled WGS sequence"/>
</dbReference>
<dbReference type="GO" id="GO:0008168">
    <property type="term" value="F:methyltransferase activity"/>
    <property type="evidence" value="ECO:0007669"/>
    <property type="project" value="UniProtKB-KW"/>
</dbReference>
<dbReference type="SUPFAM" id="SSF53335">
    <property type="entry name" value="S-adenosyl-L-methionine-dependent methyltransferases"/>
    <property type="match status" value="1"/>
</dbReference>
<keyword evidence="1" id="KW-0808">Transferase</keyword>
<dbReference type="PANTHER" id="PTHR43861:SF1">
    <property type="entry name" value="TRANS-ACONITATE 2-METHYLTRANSFERASE"/>
    <property type="match status" value="1"/>
</dbReference>
<dbReference type="GO" id="GO:0032259">
    <property type="term" value="P:methylation"/>
    <property type="evidence" value="ECO:0007669"/>
    <property type="project" value="UniProtKB-KW"/>
</dbReference>
<gene>
    <name evidence="1" type="ORF">MAG551_01772</name>
</gene>
<accession>A0A941W3B9</accession>
<dbReference type="EMBL" id="JAANXD010000073">
    <property type="protein sequence ID" value="MBS1258710.1"/>
    <property type="molecule type" value="Genomic_DNA"/>
</dbReference>
<sequence length="206" mass="23934">MILDQSKTQRFESFLERIKNETYPEPPSELHTAITVRMIDEFLNKHPLSEDKRILDVGCGQGVALERFESKGFSPIGITLNNEDLSACRQKGHEVYEMDQSFLDFDDETFDLIWCRHCLEHSVFPYLTLIEFSRVLKPEGYLYIEVPAPDTSCKHQTNQNHYSVLGKSMWAELIKRTGFKILAANNIEFEVVSGTDMYWTFIQQKP</sequence>
<dbReference type="PANTHER" id="PTHR43861">
    <property type="entry name" value="TRANS-ACONITATE 2-METHYLTRANSFERASE-RELATED"/>
    <property type="match status" value="1"/>
</dbReference>
<proteinExistence type="predicted"/>